<proteinExistence type="inferred from homology"/>
<dbReference type="NCBIfam" id="TIGR04056">
    <property type="entry name" value="OMP_RagA_SusC"/>
    <property type="match status" value="1"/>
</dbReference>
<evidence type="ECO:0000313" key="10">
    <source>
        <dbReference type="EMBL" id="SDT68632.1"/>
    </source>
</evidence>
<feature type="chain" id="PRO_5009270976" evidence="8">
    <location>
        <begin position="41"/>
        <end position="1098"/>
    </location>
</feature>
<keyword evidence="6 7" id="KW-0998">Cell outer membrane</keyword>
<dbReference type="InterPro" id="IPR023996">
    <property type="entry name" value="TonB-dep_OMP_SusC/RagA"/>
</dbReference>
<keyword evidence="4 7" id="KW-0812">Transmembrane</keyword>
<keyword evidence="11" id="KW-1185">Reference proteome</keyword>
<dbReference type="SUPFAM" id="SSF56935">
    <property type="entry name" value="Porins"/>
    <property type="match status" value="1"/>
</dbReference>
<feature type="signal peptide" evidence="8">
    <location>
        <begin position="1"/>
        <end position="40"/>
    </location>
</feature>
<dbReference type="InterPro" id="IPR023997">
    <property type="entry name" value="TonB-dep_OMP_SusC/RagA_CS"/>
</dbReference>
<dbReference type="Gene3D" id="2.40.170.20">
    <property type="entry name" value="TonB-dependent receptor, beta-barrel domain"/>
    <property type="match status" value="1"/>
</dbReference>
<dbReference type="GO" id="GO:0009279">
    <property type="term" value="C:cell outer membrane"/>
    <property type="evidence" value="ECO:0007669"/>
    <property type="project" value="UniProtKB-SubCell"/>
</dbReference>
<reference evidence="10 11" key="1">
    <citation type="submission" date="2016-10" db="EMBL/GenBank/DDBJ databases">
        <authorList>
            <person name="de Groot N.N."/>
        </authorList>
    </citation>
    <scope>NUCLEOTIDE SEQUENCE [LARGE SCALE GENOMIC DNA]</scope>
    <source>
        <strain evidence="10 11">MP1X4</strain>
    </source>
</reference>
<dbReference type="InterPro" id="IPR036942">
    <property type="entry name" value="Beta-barrel_TonB_sf"/>
</dbReference>
<keyword evidence="5 7" id="KW-0472">Membrane</keyword>
<dbReference type="Pfam" id="PF07715">
    <property type="entry name" value="Plug"/>
    <property type="match status" value="1"/>
</dbReference>
<dbReference type="NCBIfam" id="TIGR04057">
    <property type="entry name" value="SusC_RagA_signa"/>
    <property type="match status" value="1"/>
</dbReference>
<evidence type="ECO:0000256" key="5">
    <source>
        <dbReference type="ARBA" id="ARBA00023136"/>
    </source>
</evidence>
<dbReference type="AlphaFoldDB" id="A0A1H2CEF0"/>
<keyword evidence="2 7" id="KW-0813">Transport</keyword>
<protein>
    <submittedName>
        <fullName evidence="10">TonB-linked outer membrane protein, SusC/RagA family</fullName>
    </submittedName>
</protein>
<evidence type="ECO:0000256" key="3">
    <source>
        <dbReference type="ARBA" id="ARBA00022452"/>
    </source>
</evidence>
<keyword evidence="3 7" id="KW-1134">Transmembrane beta strand</keyword>
<evidence type="ECO:0000259" key="9">
    <source>
        <dbReference type="Pfam" id="PF07715"/>
    </source>
</evidence>
<evidence type="ECO:0000256" key="4">
    <source>
        <dbReference type="ARBA" id="ARBA00022692"/>
    </source>
</evidence>
<organism evidence="10 11">
    <name type="scientific">Mucilaginibacter mallensis</name>
    <dbReference type="NCBI Taxonomy" id="652787"/>
    <lineage>
        <taxon>Bacteria</taxon>
        <taxon>Pseudomonadati</taxon>
        <taxon>Bacteroidota</taxon>
        <taxon>Sphingobacteriia</taxon>
        <taxon>Sphingobacteriales</taxon>
        <taxon>Sphingobacteriaceae</taxon>
        <taxon>Mucilaginibacter</taxon>
    </lineage>
</organism>
<dbReference type="EMBL" id="LT629740">
    <property type="protein sequence ID" value="SDT68632.1"/>
    <property type="molecule type" value="Genomic_DNA"/>
</dbReference>
<accession>A0A1H2CEF0</accession>
<sequence length="1098" mass="121562">MKKLTIYLVRAMLCPKIKKQFTLALPALCVLLIHGNSLLAQQSPQFHIKGSVFSGEDSGILPKATIKNNTDGKQTITNSAGEFQLLTADTSGTFTVSYIGFKPLTLIYNHSHPGPFRITLMADENTLREVTVSTGYQTLPQERADGSFAQVDNKLLNRRVSTDILSRLEGVVPDLLFNRNTINGSAGQVDISIRGQNTLFANSQPLIVVDGFPYDGDLNNINPNDIESITVLKDASAASIWGVRSGNGVIVLTTKKGKQNQPLAIELNANVTIGNKPDLYYSKNYILSSDFIGLEQSLFNRGFYDSALQTGYAAVSPAVQLMAEQRAGLISASDLSNQLNLLGQNDIRKDESEYLYRHSVNQQYNLNLRGGGDKSDYFLSLGDDQDNSFYQGNQTGRITINSRLNFYPVKNLQISVGANYVQSTSVSNNPLTEYGGLSVGSNGLYPYAQLVNANGTPAAIPKDYALSYTDTVGHGKLLDWNYRPLDEFHNADNSTKSIENRIDLGVNYKFFKDFHAELKYQYEHSDLTQLNNYNSNTYYARNLINDYTQINPDGTLSYPIPVGGILQQAENGLTSQDVRGQLNFDHIWNNKHQVTAIIGSEVSSTIASINDYTAYGYDKGTGSSVANIDYSDSFGLLPKGSGMIPNTLGFGKTTDNFLSYYSNAAYTYLGRYVFSLSGRIDKSNLFGVSTNQKAVPLYSAGAGWEMSKEDFYHLNWLPYLKLRATYGYTGNINKSATAVTTISQLSNNYDSGDSYDQIDNPGNPELRWEKDRMINLGLDYAFKNQVLSGSIEYYIKKGIDLFGNSPLPPSTGQTTFFGNTADTKGNGLDIVINSRNISSGNFQWTTNFMISHVIDIVTKYDVTATSANYIAFSNSSSILPLTGKSLFGLYSYAWAGLTHNTGDPQGYLNGKVSTDYAGIIANTSVNDMVYNGSSRPTTFGSFRNTFAYKQLSLSLNIIYKLNYYFRKTSYSSQGLPYSGNQDFYSRWQKPGDETTTNVPSLQYPPYTTDRDLFYKYSSVLIDNGDHIRLQDINLSYDFDRSVYKGLPFKHLQVYGYINNVGILWRANHDGLDPDLSSNTTAAAYPLPRTFSLGIKATL</sequence>
<dbReference type="InterPro" id="IPR012910">
    <property type="entry name" value="Plug_dom"/>
</dbReference>
<dbReference type="SUPFAM" id="SSF49464">
    <property type="entry name" value="Carboxypeptidase regulatory domain-like"/>
    <property type="match status" value="1"/>
</dbReference>
<evidence type="ECO:0000256" key="2">
    <source>
        <dbReference type="ARBA" id="ARBA00022448"/>
    </source>
</evidence>
<dbReference type="RefSeq" id="WP_091379633.1">
    <property type="nucleotide sequence ID" value="NZ_LT629740.1"/>
</dbReference>
<evidence type="ECO:0000256" key="7">
    <source>
        <dbReference type="PROSITE-ProRule" id="PRU01360"/>
    </source>
</evidence>
<dbReference type="InterPro" id="IPR039426">
    <property type="entry name" value="TonB-dep_rcpt-like"/>
</dbReference>
<dbReference type="InterPro" id="IPR037066">
    <property type="entry name" value="Plug_dom_sf"/>
</dbReference>
<dbReference type="PROSITE" id="PS52016">
    <property type="entry name" value="TONB_DEPENDENT_REC_3"/>
    <property type="match status" value="1"/>
</dbReference>
<dbReference type="OrthoDB" id="9768177at2"/>
<evidence type="ECO:0000256" key="6">
    <source>
        <dbReference type="ARBA" id="ARBA00023237"/>
    </source>
</evidence>
<dbReference type="InterPro" id="IPR008969">
    <property type="entry name" value="CarboxyPept-like_regulatory"/>
</dbReference>
<comment type="subcellular location">
    <subcellularLocation>
        <location evidence="1 7">Cell outer membrane</location>
        <topology evidence="1 7">Multi-pass membrane protein</topology>
    </subcellularLocation>
</comment>
<dbReference type="Gene3D" id="2.170.130.10">
    <property type="entry name" value="TonB-dependent receptor, plug domain"/>
    <property type="match status" value="1"/>
</dbReference>
<evidence type="ECO:0000256" key="1">
    <source>
        <dbReference type="ARBA" id="ARBA00004571"/>
    </source>
</evidence>
<feature type="domain" description="TonB-dependent receptor plug" evidence="9">
    <location>
        <begin position="142"/>
        <end position="249"/>
    </location>
</feature>
<evidence type="ECO:0000313" key="11">
    <source>
        <dbReference type="Proteomes" id="UP000199679"/>
    </source>
</evidence>
<keyword evidence="8" id="KW-0732">Signal</keyword>
<dbReference type="Pfam" id="PF13715">
    <property type="entry name" value="CarbopepD_reg_2"/>
    <property type="match status" value="1"/>
</dbReference>
<dbReference type="STRING" id="652787.SAMN05216490_4929"/>
<comment type="similarity">
    <text evidence="7">Belongs to the TonB-dependent receptor family.</text>
</comment>
<evidence type="ECO:0000256" key="8">
    <source>
        <dbReference type="SAM" id="SignalP"/>
    </source>
</evidence>
<gene>
    <name evidence="10" type="ORF">SAMN05216490_4929</name>
</gene>
<name>A0A1H2CEF0_MUCMA</name>
<dbReference type="Proteomes" id="UP000199679">
    <property type="component" value="Chromosome I"/>
</dbReference>